<evidence type="ECO:0000256" key="4">
    <source>
        <dbReference type="SAM" id="MobiDB-lite"/>
    </source>
</evidence>
<dbReference type="SMART" id="SM00248">
    <property type="entry name" value="ANK"/>
    <property type="match status" value="2"/>
</dbReference>
<dbReference type="Pfam" id="PF12796">
    <property type="entry name" value="Ank_2"/>
    <property type="match status" value="1"/>
</dbReference>
<evidence type="ECO:0000256" key="2">
    <source>
        <dbReference type="ARBA" id="ARBA00023043"/>
    </source>
</evidence>
<dbReference type="Gene3D" id="1.25.40.20">
    <property type="entry name" value="Ankyrin repeat-containing domain"/>
    <property type="match status" value="1"/>
</dbReference>
<reference evidence="5 6" key="1">
    <citation type="submission" date="2018-05" db="EMBL/GenBank/DDBJ databases">
        <title>Streptomyces venezuelae.</title>
        <authorList>
            <person name="Kim W."/>
            <person name="Lee N."/>
            <person name="Cho B.-K."/>
        </authorList>
    </citation>
    <scope>NUCLEOTIDE SEQUENCE [LARGE SCALE GENOMIC DNA]</scope>
    <source>
        <strain evidence="5 6">ATCC 14583</strain>
    </source>
</reference>
<dbReference type="PANTHER" id="PTHR24189:SF50">
    <property type="entry name" value="ANKYRIN REPEAT AND SOCS BOX PROTEIN 2"/>
    <property type="match status" value="1"/>
</dbReference>
<keyword evidence="2 3" id="KW-0040">ANK repeat</keyword>
<dbReference type="Proteomes" id="UP000323046">
    <property type="component" value="Chromosome"/>
</dbReference>
<keyword evidence="1" id="KW-0677">Repeat</keyword>
<feature type="repeat" description="ANK" evidence="3">
    <location>
        <begin position="294"/>
        <end position="326"/>
    </location>
</feature>
<dbReference type="InterPro" id="IPR002110">
    <property type="entry name" value="Ankyrin_rpt"/>
</dbReference>
<dbReference type="PROSITE" id="PS50088">
    <property type="entry name" value="ANK_REPEAT"/>
    <property type="match status" value="2"/>
</dbReference>
<feature type="compositionally biased region" description="Basic and acidic residues" evidence="4">
    <location>
        <begin position="13"/>
        <end position="28"/>
    </location>
</feature>
<feature type="region of interest" description="Disordered" evidence="4">
    <location>
        <begin position="13"/>
        <end position="40"/>
    </location>
</feature>
<evidence type="ECO:0000313" key="6">
    <source>
        <dbReference type="Proteomes" id="UP000323046"/>
    </source>
</evidence>
<evidence type="ECO:0000256" key="3">
    <source>
        <dbReference type="PROSITE-ProRule" id="PRU00023"/>
    </source>
</evidence>
<dbReference type="PANTHER" id="PTHR24189">
    <property type="entry name" value="MYOTROPHIN"/>
    <property type="match status" value="1"/>
</dbReference>
<dbReference type="RefSeq" id="WP_150164032.1">
    <property type="nucleotide sequence ID" value="NZ_CP029193.1"/>
</dbReference>
<dbReference type="OrthoDB" id="3283992at2"/>
<dbReference type="AlphaFoldDB" id="A0A5P2B4H9"/>
<feature type="repeat" description="ANK" evidence="3">
    <location>
        <begin position="327"/>
        <end position="354"/>
    </location>
</feature>
<dbReference type="SUPFAM" id="SSF48403">
    <property type="entry name" value="Ankyrin repeat"/>
    <property type="match status" value="1"/>
</dbReference>
<dbReference type="EMBL" id="CP029193">
    <property type="protein sequence ID" value="QES25226.1"/>
    <property type="molecule type" value="Genomic_DNA"/>
</dbReference>
<keyword evidence="6" id="KW-1185">Reference proteome</keyword>
<proteinExistence type="predicted"/>
<dbReference type="InterPro" id="IPR045592">
    <property type="entry name" value="DUF6461"/>
</dbReference>
<sequence>MGFFDDLVYPVGERLEDPSGEPAGRRGESVLLGPPDEHVGRERPPLDWFAPASVPQPAVAGSGPTAKALLSGWSVWPGSVTLHLAVHRTVHRQSDGRARQSGLRVGLLLGDGRRVTSLDPHGTKSTTALGPAARPAAARSAASAGLIPLDTGGMRDSLFRTDVDLYLPELPPSGATRLVVEWPDEEIPETSTPVDADALRAASARAVEVWPGLPTPRATGDRFLVFARWGGPPGFLARPMSAYELRDLREREEARQRYVPRADWEGLGYEGWRDPALIRARLDGGASADADVWSGRTPLHLAARDGGAASVRLLLPHVTDVDASDDEGHTALWHAACEGDEECVRTLIGAGADVWTPQTGPWSPGRLLLTTPLAPVVADLPGAVVLPDEEFAAFRAADALVAAFVDEGRWTEGLGIAFVRDLDGAEVVRRLGADPALCPELLPKDAPFDDDEEIDMDDWDDADDYDKSYRFVSVVEVPGDPGGCVITQIGYMPSDETLLGAVSAGTTAYGMYFNPKGGTHGTLARDGVCVEHEEVGLSPDATDPTTYWHFRFWQTGPDVPYDARDLAYACAAAGLRVFDGRPALDGTAPRRRVELPADLVR</sequence>
<gene>
    <name evidence="5" type="ORF">DEJ47_01020</name>
</gene>
<dbReference type="InterPro" id="IPR036770">
    <property type="entry name" value="Ankyrin_rpt-contain_sf"/>
</dbReference>
<dbReference type="PROSITE" id="PS50297">
    <property type="entry name" value="ANK_REP_REGION"/>
    <property type="match status" value="2"/>
</dbReference>
<accession>A0A5P2B4H9</accession>
<dbReference type="InterPro" id="IPR050745">
    <property type="entry name" value="Multifunctional_regulatory"/>
</dbReference>
<evidence type="ECO:0000256" key="1">
    <source>
        <dbReference type="ARBA" id="ARBA00022737"/>
    </source>
</evidence>
<organism evidence="5 6">
    <name type="scientific">Streptomyces venezuelae</name>
    <dbReference type="NCBI Taxonomy" id="54571"/>
    <lineage>
        <taxon>Bacteria</taxon>
        <taxon>Bacillati</taxon>
        <taxon>Actinomycetota</taxon>
        <taxon>Actinomycetes</taxon>
        <taxon>Kitasatosporales</taxon>
        <taxon>Streptomycetaceae</taxon>
        <taxon>Streptomyces</taxon>
    </lineage>
</organism>
<name>A0A5P2B4H9_STRVZ</name>
<dbReference type="Pfam" id="PF20062">
    <property type="entry name" value="DUF6461"/>
    <property type="match status" value="1"/>
</dbReference>
<evidence type="ECO:0000313" key="5">
    <source>
        <dbReference type="EMBL" id="QES25226.1"/>
    </source>
</evidence>
<protein>
    <submittedName>
        <fullName evidence="5">Ankyrin repeat domain-containing protein</fullName>
    </submittedName>
</protein>